<protein>
    <submittedName>
        <fullName evidence="7">Bifunctional hydroxymethylpyrimidine kinase/phosphomethylpyrimidine kinase</fullName>
    </submittedName>
</protein>
<dbReference type="NCBIfam" id="TIGR00097">
    <property type="entry name" value="HMP-P_kinase"/>
    <property type="match status" value="1"/>
</dbReference>
<keyword evidence="2" id="KW-0547">Nucleotide-binding</keyword>
<evidence type="ECO:0000259" key="6">
    <source>
        <dbReference type="Pfam" id="PF10120"/>
    </source>
</evidence>
<dbReference type="GO" id="GO:0008902">
    <property type="term" value="F:hydroxymethylpyrimidine kinase activity"/>
    <property type="evidence" value="ECO:0007669"/>
    <property type="project" value="TreeGrafter"/>
</dbReference>
<gene>
    <name evidence="7" type="ORF">B9J98_04730</name>
</gene>
<dbReference type="Gene3D" id="3.40.225.10">
    <property type="entry name" value="Class II aldolase/adducin N-terminal domain"/>
    <property type="match status" value="1"/>
</dbReference>
<dbReference type="InterPro" id="IPR036409">
    <property type="entry name" value="Aldolase_II/adducin_N_sf"/>
</dbReference>
<dbReference type="PANTHER" id="PTHR20858:SF17">
    <property type="entry name" value="HYDROXYMETHYLPYRIMIDINE_PHOSPHOMETHYLPYRIMIDINE KINASE THI20-RELATED"/>
    <property type="match status" value="1"/>
</dbReference>
<evidence type="ECO:0000256" key="1">
    <source>
        <dbReference type="ARBA" id="ARBA00022679"/>
    </source>
</evidence>
<comment type="caution">
    <text evidence="7">The sequence shown here is derived from an EMBL/GenBank/DDBJ whole genome shotgun (WGS) entry which is preliminary data.</text>
</comment>
<dbReference type="CDD" id="cd01169">
    <property type="entry name" value="HMPP_kinase"/>
    <property type="match status" value="1"/>
</dbReference>
<name>A0A2R7Y5D3_9ARCH</name>
<proteinExistence type="predicted"/>
<evidence type="ECO:0000259" key="5">
    <source>
        <dbReference type="Pfam" id="PF08543"/>
    </source>
</evidence>
<dbReference type="Pfam" id="PF10120">
    <property type="entry name" value="ThiN"/>
    <property type="match status" value="1"/>
</dbReference>
<sequence>MRAFRARALTVAGSDSGGGAGIQADLKTFAALGVHGMCAITAITAQNTVGVYAVQDVDVEVIRSQIRVVAEDIGVDAVKTGMLHTSQIIEAVAEELSKLSKPIVVDPVMVAKSGAELLKQDAVKSLIEKMLPIATVLTPNALEASKLVGFAVKTLEDAKRAARAIAEMGPRAVVVKGGHILSEKSVDTLYYDGEVRLIESPRVNTKNTHGTGCVFASAIAAEMAKGADILSAVSTAKQFVLSAIKKGTSIGKGHGPVNPSASVYEAAMKFEALECLKEAVRMLESNPAVARLIPESQSNIAMAIPYAESREEVVAIPGRMVRLPWGVRASGCPEFGASRHVADAILTVMEYNPNVRAAMNVRLGEDVLDAVRSLNLSVSRYDRRLEPEEVKRAEGMSVRWGMSQAVKLHGGVPNVVYHEGDWGKEPMVTVFGRDAVEVASLVIRLAEKIR</sequence>
<evidence type="ECO:0000256" key="2">
    <source>
        <dbReference type="ARBA" id="ARBA00022741"/>
    </source>
</evidence>
<feature type="domain" description="Thiamine-phosphate synthase ThiN" evidence="6">
    <location>
        <begin position="276"/>
        <end position="443"/>
    </location>
</feature>
<dbReference type="SUPFAM" id="SSF53639">
    <property type="entry name" value="AraD/HMP-PK domain-like"/>
    <property type="match status" value="1"/>
</dbReference>
<dbReference type="PANTHER" id="PTHR20858">
    <property type="entry name" value="PHOSPHOMETHYLPYRIMIDINE KINASE"/>
    <property type="match status" value="1"/>
</dbReference>
<dbReference type="Pfam" id="PF08543">
    <property type="entry name" value="Phos_pyr_kin"/>
    <property type="match status" value="1"/>
</dbReference>
<dbReference type="FunFam" id="3.40.1190.20:FF:000003">
    <property type="entry name" value="Phosphomethylpyrimidine kinase ThiD"/>
    <property type="match status" value="1"/>
</dbReference>
<dbReference type="InterPro" id="IPR019293">
    <property type="entry name" value="ThiN"/>
</dbReference>
<dbReference type="InterPro" id="IPR004399">
    <property type="entry name" value="HMP/HMP-P_kinase_dom"/>
</dbReference>
<dbReference type="EMBL" id="NDWU01000010">
    <property type="protein sequence ID" value="PUA32052.1"/>
    <property type="molecule type" value="Genomic_DNA"/>
</dbReference>
<dbReference type="GO" id="GO:0005524">
    <property type="term" value="F:ATP binding"/>
    <property type="evidence" value="ECO:0007669"/>
    <property type="project" value="UniProtKB-KW"/>
</dbReference>
<dbReference type="GO" id="GO:0005829">
    <property type="term" value="C:cytosol"/>
    <property type="evidence" value="ECO:0007669"/>
    <property type="project" value="TreeGrafter"/>
</dbReference>
<keyword evidence="3 7" id="KW-0418">Kinase</keyword>
<dbReference type="InterPro" id="IPR013749">
    <property type="entry name" value="PM/HMP-P_kinase-1"/>
</dbReference>
<evidence type="ECO:0000313" key="8">
    <source>
        <dbReference type="Proteomes" id="UP000244066"/>
    </source>
</evidence>
<dbReference type="Gene3D" id="3.40.1190.20">
    <property type="match status" value="1"/>
</dbReference>
<keyword evidence="4" id="KW-0067">ATP-binding</keyword>
<keyword evidence="1" id="KW-0808">Transferase</keyword>
<dbReference type="GO" id="GO:0009228">
    <property type="term" value="P:thiamine biosynthetic process"/>
    <property type="evidence" value="ECO:0007669"/>
    <property type="project" value="InterPro"/>
</dbReference>
<dbReference type="AlphaFoldDB" id="A0A2R7Y5D3"/>
<dbReference type="SUPFAM" id="SSF53613">
    <property type="entry name" value="Ribokinase-like"/>
    <property type="match status" value="1"/>
</dbReference>
<accession>A0A2R7Y5D3</accession>
<feature type="domain" description="Pyridoxamine kinase/Phosphomethylpyrimidine kinase" evidence="5">
    <location>
        <begin position="15"/>
        <end position="258"/>
    </location>
</feature>
<organism evidence="7 8">
    <name type="scientific">Candidatus Terraquivivens tikiterensis</name>
    <dbReference type="NCBI Taxonomy" id="1980982"/>
    <lineage>
        <taxon>Archaea</taxon>
        <taxon>Nitrososphaerota</taxon>
        <taxon>Candidatus Wolframiiraptoraceae</taxon>
        <taxon>Candidatus Terraquivivens</taxon>
    </lineage>
</organism>
<evidence type="ECO:0000256" key="4">
    <source>
        <dbReference type="ARBA" id="ARBA00022840"/>
    </source>
</evidence>
<dbReference type="Proteomes" id="UP000244066">
    <property type="component" value="Unassembled WGS sequence"/>
</dbReference>
<reference evidence="7 8" key="1">
    <citation type="submission" date="2017-04" db="EMBL/GenBank/DDBJ databases">
        <title>Draft Aigarchaeota genome from a New Zealand hot spring.</title>
        <authorList>
            <person name="Reysenbach A.-L."/>
            <person name="Donaho J.A."/>
            <person name="Gerhart J."/>
            <person name="Kelley J.F."/>
            <person name="Kouba K."/>
            <person name="Podar M."/>
            <person name="Stott M."/>
        </authorList>
    </citation>
    <scope>NUCLEOTIDE SEQUENCE [LARGE SCALE GENOMIC DNA]</scope>
    <source>
        <strain evidence="7">NZ13_MG1</strain>
    </source>
</reference>
<evidence type="ECO:0000256" key="3">
    <source>
        <dbReference type="ARBA" id="ARBA00022777"/>
    </source>
</evidence>
<dbReference type="InterPro" id="IPR029056">
    <property type="entry name" value="Ribokinase-like"/>
</dbReference>
<dbReference type="NCBIfam" id="NF006346">
    <property type="entry name" value="PRK08573.1"/>
    <property type="match status" value="1"/>
</dbReference>
<evidence type="ECO:0000313" key="7">
    <source>
        <dbReference type="EMBL" id="PUA32052.1"/>
    </source>
</evidence>
<dbReference type="GO" id="GO:0008972">
    <property type="term" value="F:phosphomethylpyrimidine kinase activity"/>
    <property type="evidence" value="ECO:0007669"/>
    <property type="project" value="InterPro"/>
</dbReference>